<keyword evidence="3" id="KW-0602">Photosynthesis</keyword>
<dbReference type="AlphaFoldDB" id="A0A849KXM9"/>
<protein>
    <recommendedName>
        <fullName evidence="2">magnesium chelatase</fullName>
        <ecNumber evidence="2">6.6.1.1</ecNumber>
    </recommendedName>
</protein>
<organism evidence="12 13">
    <name type="scientific">Halovulum dunhuangense</name>
    <dbReference type="NCBI Taxonomy" id="1505036"/>
    <lineage>
        <taxon>Bacteria</taxon>
        <taxon>Pseudomonadati</taxon>
        <taxon>Pseudomonadota</taxon>
        <taxon>Alphaproteobacteria</taxon>
        <taxon>Rhodobacterales</taxon>
        <taxon>Paracoccaceae</taxon>
        <taxon>Halovulum</taxon>
    </lineage>
</organism>
<dbReference type="InterPro" id="IPR003672">
    <property type="entry name" value="CobN/Mg_chltase"/>
</dbReference>
<evidence type="ECO:0000259" key="10">
    <source>
        <dbReference type="Pfam" id="PF02514"/>
    </source>
</evidence>
<dbReference type="Pfam" id="PF11965">
    <property type="entry name" value="DUF3479"/>
    <property type="match status" value="1"/>
</dbReference>
<dbReference type="Pfam" id="PF02514">
    <property type="entry name" value="CobN-Mg_chel"/>
    <property type="match status" value="2"/>
</dbReference>
<evidence type="ECO:0000256" key="6">
    <source>
        <dbReference type="ARBA" id="ARBA00022840"/>
    </source>
</evidence>
<dbReference type="PANTHER" id="PTHR44119">
    <property type="entry name" value="MAGNESIUM-CHELATASE SUBUNIT CHLH, CHLOROPLASTIC"/>
    <property type="match status" value="1"/>
</dbReference>
<evidence type="ECO:0000256" key="5">
    <source>
        <dbReference type="ARBA" id="ARBA00022741"/>
    </source>
</evidence>
<comment type="caution">
    <text evidence="12">The sequence shown here is derived from an EMBL/GenBank/DDBJ whole genome shotgun (WGS) entry which is preliminary data.</text>
</comment>
<gene>
    <name evidence="12" type="ORF">HMH01_02845</name>
</gene>
<feature type="domain" description="CobN/magnesium chelatase" evidence="10">
    <location>
        <begin position="781"/>
        <end position="1187"/>
    </location>
</feature>
<comment type="catalytic activity">
    <reaction evidence="9">
        <text>protoporphyrin IX + Mg(2+) + ATP + H2O = Mg-protoporphyrin IX + ADP + phosphate + 3 H(+)</text>
        <dbReference type="Rhea" id="RHEA:13961"/>
        <dbReference type="ChEBI" id="CHEBI:15377"/>
        <dbReference type="ChEBI" id="CHEBI:15378"/>
        <dbReference type="ChEBI" id="CHEBI:18420"/>
        <dbReference type="ChEBI" id="CHEBI:30616"/>
        <dbReference type="ChEBI" id="CHEBI:43474"/>
        <dbReference type="ChEBI" id="CHEBI:57306"/>
        <dbReference type="ChEBI" id="CHEBI:60492"/>
        <dbReference type="ChEBI" id="CHEBI:456216"/>
        <dbReference type="EC" id="6.6.1.1"/>
    </reaction>
</comment>
<dbReference type="GO" id="GO:0015979">
    <property type="term" value="P:photosynthesis"/>
    <property type="evidence" value="ECO:0007669"/>
    <property type="project" value="UniProtKB-KW"/>
</dbReference>
<dbReference type="EMBL" id="JABFBC010000001">
    <property type="protein sequence ID" value="NNU79367.1"/>
    <property type="molecule type" value="Genomic_DNA"/>
</dbReference>
<comment type="similarity">
    <text evidence="1">Belongs to the Mg-chelatase subunit H family.</text>
</comment>
<keyword evidence="7" id="KW-0149">Chlorophyll biosynthesis</keyword>
<evidence type="ECO:0000256" key="9">
    <source>
        <dbReference type="ARBA" id="ARBA00048693"/>
    </source>
</evidence>
<evidence type="ECO:0000313" key="12">
    <source>
        <dbReference type="EMBL" id="NNU79367.1"/>
    </source>
</evidence>
<evidence type="ECO:0000256" key="7">
    <source>
        <dbReference type="ARBA" id="ARBA00023171"/>
    </source>
</evidence>
<dbReference type="Proteomes" id="UP000572377">
    <property type="component" value="Unassembled WGS sequence"/>
</dbReference>
<keyword evidence="6" id="KW-0067">ATP-binding</keyword>
<keyword evidence="4" id="KW-0436">Ligase</keyword>
<evidence type="ECO:0000256" key="8">
    <source>
        <dbReference type="ARBA" id="ARBA00023444"/>
    </source>
</evidence>
<evidence type="ECO:0000256" key="4">
    <source>
        <dbReference type="ARBA" id="ARBA00022598"/>
    </source>
</evidence>
<feature type="domain" description="CobN/magnesium chelatase" evidence="10">
    <location>
        <begin position="178"/>
        <end position="774"/>
    </location>
</feature>
<reference evidence="12 13" key="1">
    <citation type="submission" date="2020-05" db="EMBL/GenBank/DDBJ databases">
        <title>Gimesia benthica sp. nov., a novel planctomycete isolated from a deep-sea water sample of the Northwest Indian Ocean.</title>
        <authorList>
            <person name="Wang J."/>
            <person name="Ruan C."/>
            <person name="Song L."/>
            <person name="Zhu Y."/>
            <person name="Li A."/>
            <person name="Zheng X."/>
            <person name="Wang L."/>
            <person name="Lu Z."/>
            <person name="Huang Y."/>
            <person name="Du W."/>
            <person name="Zhou Y."/>
            <person name="Huang L."/>
            <person name="Dai X."/>
        </authorList>
    </citation>
    <scope>NUCLEOTIDE SEQUENCE [LARGE SCALE GENOMIC DNA]</scope>
    <source>
        <strain evidence="12 13">YYQ-30</strain>
    </source>
</reference>
<proteinExistence type="inferred from homology"/>
<comment type="pathway">
    <text evidence="8">Porphyrin-containing compound metabolism.</text>
</comment>
<keyword evidence="13" id="KW-1185">Reference proteome</keyword>
<dbReference type="CDD" id="cd10150">
    <property type="entry name" value="CobN_like"/>
    <property type="match status" value="1"/>
</dbReference>
<dbReference type="PANTHER" id="PTHR44119:SF1">
    <property type="entry name" value="MAGNESIUM-CHELATASE SUBUNIT CHLH, CHLOROPLASTIC"/>
    <property type="match status" value="1"/>
</dbReference>
<dbReference type="NCBIfam" id="NF009942">
    <property type="entry name" value="PRK13405.1"/>
    <property type="match status" value="1"/>
</dbReference>
<feature type="domain" description="Magnesium chelatase subunit H N-terminal" evidence="11">
    <location>
        <begin position="16"/>
        <end position="174"/>
    </location>
</feature>
<evidence type="ECO:0000256" key="1">
    <source>
        <dbReference type="ARBA" id="ARBA00010851"/>
    </source>
</evidence>
<dbReference type="InterPro" id="IPR022571">
    <property type="entry name" value="Mg_chelatase_H_N"/>
</dbReference>
<dbReference type="GO" id="GO:0005524">
    <property type="term" value="F:ATP binding"/>
    <property type="evidence" value="ECO:0007669"/>
    <property type="project" value="UniProtKB-KW"/>
</dbReference>
<evidence type="ECO:0000256" key="2">
    <source>
        <dbReference type="ARBA" id="ARBA00012825"/>
    </source>
</evidence>
<dbReference type="GO" id="GO:0016851">
    <property type="term" value="F:magnesium chelatase activity"/>
    <property type="evidence" value="ECO:0007669"/>
    <property type="project" value="UniProtKB-EC"/>
</dbReference>
<dbReference type="GO" id="GO:0015995">
    <property type="term" value="P:chlorophyll biosynthetic process"/>
    <property type="evidence" value="ECO:0007669"/>
    <property type="project" value="UniProtKB-KW"/>
</dbReference>
<evidence type="ECO:0000256" key="3">
    <source>
        <dbReference type="ARBA" id="ARBA00022531"/>
    </source>
</evidence>
<keyword evidence="5" id="KW-0547">Nucleotide-binding</keyword>
<sequence>MLDNGSHFRAQRPLNVVIVTLDSHLAGPAERAEAQLARSIPGLSLSVHAAAEWAENPAALDAALEAIATGDIILVTLIFLDEHIQAILPALTARRDHCDAMIGCISGADIVRLTRLGGLDMSQPASGAMALLKKLRGSRKPSGESGAKQMKMLRRLPRILRFIPGKAQDLRGYFLTMQYWLGGSDENIVAMVGYLVSRYATGKSADAARGLKVAAPVEYPDTGVYHPRMDGRIGTDPARLPKPAVEPSATVGLLLLRSYVLAGDTAHYDAVIEGLEARGLAVIPAFAAGLDGRPAMDDYFAAPTGAKVDALLSLTGFSLVGGPAYNDSTAAEAALARLDVPYVAAHALEFQTLGQWQASAGGLGPVETTMLVALPEIDGATNPQVFGGRLGLDGCEGCDRRCRPGAEARAMSPCHERIGALSARVAKLAALRRSRPAARKVAVVLYGFPPNAGAVGTAAYLSVFESLYNTLHAMAAEGYDLEPPASVDALRETVLKGNAATHGQEANVLHRIPADDLVAREPHLREIEAQWGPAPGRAQSDGSGVFVLGARFGKVMVGIQPAFGYEGDPMRLLFERGFAPTHAFSAFYRYLREDFGADVVLHFGMHGALEFMPGKQVGLGSACWPDRLIGDLPNVYLYAANNPSEASLAKRRSGAIVVSHLTPPLGQAGLYKGLVELKASLDHWRRAAPDAPERGDLADIIRAQAQALDLVGPDRDWINAELEIGQLWTRILDTEQALIPQGLHVVGGVPDPRELAGMLAAMAATEGADPAVIERAATLLPIDHETPALLRALSGRYIRPVPGGDLLRSPEILPTGRNLHAFDPFRMPTAFAVQDGRKQAERLLAAHAATGGIPRSVAMVLWGSDNIKSDGGPIAQALALMGAVPRFDSYGRLCGAVLIPLAELGRPRIDVVMTLSGIFRDLLPLQTRLLAEAAWRAATADEPLSQNFVRAHSLQYAEKMGVDLEVAALRVFSNAEGAYGANVNQLIDSGAWTSEEELADAYETRKGFAYGRDGKPKAQGALLKAALADVDLAYQNLESVELGVTTVDHYFDTLGGVGRAVKRARGAAPAVYIGDQTRGDGKVRTLSEQVALETRTRALNPKFYESLLKHGHEGVRQIEAHVTNTMGWSATTGQVEPWVYQRITETFVLDETMRRRLSELNPAASTRMANRLLEAHERAYWSPDDATLDALRRGAEELEDRLEGINLPEVAAE</sequence>
<name>A0A849KXM9_9RHOB</name>
<dbReference type="EC" id="6.6.1.1" evidence="2"/>
<accession>A0A849KXM9</accession>
<evidence type="ECO:0000313" key="13">
    <source>
        <dbReference type="Proteomes" id="UP000572377"/>
    </source>
</evidence>
<evidence type="ECO:0000259" key="11">
    <source>
        <dbReference type="Pfam" id="PF11965"/>
    </source>
</evidence>
<dbReference type="RefSeq" id="WP_171322271.1">
    <property type="nucleotide sequence ID" value="NZ_JABFBC010000001.1"/>
</dbReference>